<name>A0AAU8BA21_9CAUD</name>
<accession>A0AAU8BA21</accession>
<dbReference type="EMBL" id="PP511876">
    <property type="protein sequence ID" value="XCD08396.1"/>
    <property type="molecule type" value="Genomic_DNA"/>
</dbReference>
<protein>
    <submittedName>
        <fullName evidence="1">Uncharacterized protein</fullName>
    </submittedName>
</protein>
<organism evidence="1">
    <name type="scientific">Dulem virus 42</name>
    <dbReference type="NCBI Taxonomy" id="3145760"/>
    <lineage>
        <taxon>Viruses</taxon>
        <taxon>Duplodnaviria</taxon>
        <taxon>Heunggongvirae</taxon>
        <taxon>Uroviricota</taxon>
        <taxon>Caudoviricetes</taxon>
    </lineage>
</organism>
<sequence>MRVFEPVITHLLFQESIYIFTRTFESVSHCKTI</sequence>
<reference evidence="1" key="1">
    <citation type="submission" date="2024-03" db="EMBL/GenBank/DDBJ databases">
        <title>Diverse circular DNA viruses in blood, oral, and fecal samples of captive lemurs.</title>
        <authorList>
            <person name="Paietta E.N."/>
            <person name="Kraberger S."/>
            <person name="Lund M.C."/>
            <person name="Custer J.M."/>
            <person name="Vargas K.M."/>
            <person name="Ehmke E.E."/>
            <person name="Yoder A.D."/>
            <person name="Varsani A."/>
        </authorList>
    </citation>
    <scope>NUCLEOTIDE SEQUENCE</scope>
    <source>
        <strain evidence="1">Duke_30FF_63</strain>
    </source>
</reference>
<proteinExistence type="predicted"/>
<evidence type="ECO:0000313" key="1">
    <source>
        <dbReference type="EMBL" id="XCD08396.1"/>
    </source>
</evidence>